<evidence type="ECO:0000256" key="2">
    <source>
        <dbReference type="ARBA" id="ARBA00022670"/>
    </source>
</evidence>
<comment type="caution">
    <text evidence="6">The sequence shown here is derived from an EMBL/GenBank/DDBJ whole genome shotgun (WGS) entry which is preliminary data.</text>
</comment>
<keyword evidence="3" id="KW-0378">Hydrolase</keyword>
<evidence type="ECO:0000256" key="4">
    <source>
        <dbReference type="SAM" id="MobiDB-lite"/>
    </source>
</evidence>
<keyword evidence="2" id="KW-0645">Protease</keyword>
<dbReference type="Proteomes" id="UP001642464">
    <property type="component" value="Unassembled WGS sequence"/>
</dbReference>
<organism evidence="6 7">
    <name type="scientific">Durusdinium trenchii</name>
    <dbReference type="NCBI Taxonomy" id="1381693"/>
    <lineage>
        <taxon>Eukaryota</taxon>
        <taxon>Sar</taxon>
        <taxon>Alveolata</taxon>
        <taxon>Dinophyceae</taxon>
        <taxon>Suessiales</taxon>
        <taxon>Symbiodiniaceae</taxon>
        <taxon>Durusdinium</taxon>
    </lineage>
</organism>
<dbReference type="PROSITE" id="PS51858">
    <property type="entry name" value="PPPDE"/>
    <property type="match status" value="1"/>
</dbReference>
<name>A0ABP0M3B8_9DINO</name>
<dbReference type="PANTHER" id="PTHR12378">
    <property type="entry name" value="DESUMOYLATING ISOPEPTIDASE"/>
    <property type="match status" value="1"/>
</dbReference>
<protein>
    <submittedName>
        <fullName evidence="6">DeSI-like protein At4g17486</fullName>
    </submittedName>
</protein>
<dbReference type="InterPro" id="IPR008580">
    <property type="entry name" value="PPPDE_dom"/>
</dbReference>
<keyword evidence="7" id="KW-1185">Reference proteome</keyword>
<feature type="compositionally biased region" description="Polar residues" evidence="4">
    <location>
        <begin position="247"/>
        <end position="257"/>
    </location>
</feature>
<evidence type="ECO:0000313" key="6">
    <source>
        <dbReference type="EMBL" id="CAK9045683.1"/>
    </source>
</evidence>
<accession>A0ABP0M3B8</accession>
<evidence type="ECO:0000313" key="7">
    <source>
        <dbReference type="Proteomes" id="UP001642464"/>
    </source>
</evidence>
<feature type="domain" description="PPPDE" evidence="5">
    <location>
        <begin position="375"/>
        <end position="512"/>
    </location>
</feature>
<evidence type="ECO:0000256" key="1">
    <source>
        <dbReference type="ARBA" id="ARBA00008140"/>
    </source>
</evidence>
<feature type="region of interest" description="Disordered" evidence="4">
    <location>
        <begin position="209"/>
        <end position="257"/>
    </location>
</feature>
<feature type="compositionally biased region" description="Basic and acidic residues" evidence="4">
    <location>
        <begin position="128"/>
        <end position="141"/>
    </location>
</feature>
<dbReference type="EMBL" id="CAXAMM010019424">
    <property type="protein sequence ID" value="CAK9045683.1"/>
    <property type="molecule type" value="Genomic_DNA"/>
</dbReference>
<gene>
    <name evidence="6" type="ORF">SCF082_LOCUS25804</name>
</gene>
<dbReference type="InterPro" id="IPR042266">
    <property type="entry name" value="PPPDE_sf"/>
</dbReference>
<dbReference type="Gene3D" id="3.90.1720.30">
    <property type="entry name" value="PPPDE domains"/>
    <property type="match status" value="1"/>
</dbReference>
<evidence type="ECO:0000259" key="5">
    <source>
        <dbReference type="PROSITE" id="PS51858"/>
    </source>
</evidence>
<proteinExistence type="inferred from homology"/>
<feature type="region of interest" description="Disordered" evidence="4">
    <location>
        <begin position="343"/>
        <end position="370"/>
    </location>
</feature>
<feature type="compositionally biased region" description="Low complexity" evidence="4">
    <location>
        <begin position="231"/>
        <end position="245"/>
    </location>
</feature>
<dbReference type="SMART" id="SM01179">
    <property type="entry name" value="DUF862"/>
    <property type="match status" value="1"/>
</dbReference>
<feature type="compositionally biased region" description="Basic and acidic residues" evidence="4">
    <location>
        <begin position="350"/>
        <end position="370"/>
    </location>
</feature>
<sequence length="557" mass="61495">MAPDTPILSEPIEEVLRRIWSRHDVRATGVQAFLTSLSIELEGASTSQGLQSHQTLQLQRAARRALWQAENYFEDVDKDRQLLMSFHDVGPKLAELEEALKKQAAEASALCDAFHRIKDSLSANATEESPKETHSPCEQRPLECTQPGPAQDFDSELPATGKPEQGMELEAEPRIEVASEAQSDLLHVEAFGTEDAELKEVTELEELQHKTHIEGNTYEPSGWETASECQSASEASNSGAESVAGHSTLSASRTTVPSPIDCSNLAEGKVDCDVAELVEDARSRVPSIRLEDLAGQPCIYLVTFLPCRDLFSLRLTSKMALADTAQEIQDRLKKIWFEALSPSSTGADSSGERRAAHADESSEGESRPHRTPNDVAIFLNVYDVTHYSGVQWLNALFANQYSPIKFGGIFHVGVQIGHKEWSYGYKADGTGVFWTPPLYQAAHHFRESIRMQPTHLTQEEISNVIRDLEAEWTGPSYNVFRRNCCHFADAVCQRLGVGPLPEWTYRLANIGSTAAEAFRLLDGPVLPLSMCSRAPAALPAPDVVTKHEAQEVRTFEA</sequence>
<evidence type="ECO:0000256" key="3">
    <source>
        <dbReference type="ARBA" id="ARBA00022801"/>
    </source>
</evidence>
<comment type="similarity">
    <text evidence="1">Belongs to the DeSI family.</text>
</comment>
<dbReference type="Pfam" id="PF05903">
    <property type="entry name" value="Peptidase_C97"/>
    <property type="match status" value="1"/>
</dbReference>
<dbReference type="PANTHER" id="PTHR12378:SF9">
    <property type="entry name" value="OS06G0107000 PROTEIN"/>
    <property type="match status" value="1"/>
</dbReference>
<feature type="region of interest" description="Disordered" evidence="4">
    <location>
        <begin position="123"/>
        <end position="163"/>
    </location>
</feature>
<reference evidence="6 7" key="1">
    <citation type="submission" date="2024-02" db="EMBL/GenBank/DDBJ databases">
        <authorList>
            <person name="Chen Y."/>
            <person name="Shah S."/>
            <person name="Dougan E. K."/>
            <person name="Thang M."/>
            <person name="Chan C."/>
        </authorList>
    </citation>
    <scope>NUCLEOTIDE SEQUENCE [LARGE SCALE GENOMIC DNA]</scope>
</reference>